<keyword evidence="4" id="KW-1185">Reference proteome</keyword>
<dbReference type="EMBL" id="SDKM01000005">
    <property type="protein sequence ID" value="RYP87810.1"/>
    <property type="molecule type" value="Genomic_DNA"/>
</dbReference>
<accession>A0A4Q4ZHV9</accession>
<evidence type="ECO:0000313" key="4">
    <source>
        <dbReference type="Proteomes" id="UP000295198"/>
    </source>
</evidence>
<evidence type="ECO:0000256" key="1">
    <source>
        <dbReference type="SAM" id="Phobius"/>
    </source>
</evidence>
<keyword evidence="1" id="KW-1133">Transmembrane helix</keyword>
<protein>
    <recommendedName>
        <fullName evidence="2">DUF7144 domain-containing protein</fullName>
    </recommendedName>
</protein>
<dbReference type="OrthoDB" id="4482242at2"/>
<keyword evidence="1" id="KW-0812">Transmembrane</keyword>
<feature type="domain" description="DUF7144" evidence="2">
    <location>
        <begin position="10"/>
        <end position="124"/>
    </location>
</feature>
<feature type="transmembrane region" description="Helical" evidence="1">
    <location>
        <begin position="54"/>
        <end position="75"/>
    </location>
</feature>
<dbReference type="Pfam" id="PF23636">
    <property type="entry name" value="DUF7144"/>
    <property type="match status" value="1"/>
</dbReference>
<comment type="caution">
    <text evidence="3">The sequence shown here is derived from an EMBL/GenBank/DDBJ whole genome shotgun (WGS) entry which is preliminary data.</text>
</comment>
<feature type="transmembrane region" description="Helical" evidence="1">
    <location>
        <begin position="7"/>
        <end position="34"/>
    </location>
</feature>
<evidence type="ECO:0000313" key="3">
    <source>
        <dbReference type="EMBL" id="RYP87810.1"/>
    </source>
</evidence>
<keyword evidence="1" id="KW-0472">Membrane</keyword>
<dbReference type="Proteomes" id="UP000295198">
    <property type="component" value="Unassembled WGS sequence"/>
</dbReference>
<sequence length="132" mass="14442">MVRQSAWVAWVNFAGVMLIMLGTLHGIQGLVALFRDEVYVVGKSGLVVNVDYTTWGWVHIIWGLFGILVGVCLLAGQMWARVVGVILAFASAIINVGFLPSYPVWSGIMIALDVVVIWAITVHGGELKEFKQ</sequence>
<feature type="transmembrane region" description="Helical" evidence="1">
    <location>
        <begin position="104"/>
        <end position="122"/>
    </location>
</feature>
<gene>
    <name evidence="3" type="ORF">EKO23_05060</name>
</gene>
<name>A0A4Q4ZHV9_9ACTN</name>
<proteinExistence type="predicted"/>
<dbReference type="InterPro" id="IPR055568">
    <property type="entry name" value="DUF7144"/>
</dbReference>
<evidence type="ECO:0000259" key="2">
    <source>
        <dbReference type="Pfam" id="PF23636"/>
    </source>
</evidence>
<dbReference type="AlphaFoldDB" id="A0A4Q4ZHV9"/>
<feature type="transmembrane region" description="Helical" evidence="1">
    <location>
        <begin position="82"/>
        <end position="98"/>
    </location>
</feature>
<organism evidence="3 4">
    <name type="scientific">Nocardioides guangzhouensis</name>
    <dbReference type="NCBI Taxonomy" id="2497878"/>
    <lineage>
        <taxon>Bacteria</taxon>
        <taxon>Bacillati</taxon>
        <taxon>Actinomycetota</taxon>
        <taxon>Actinomycetes</taxon>
        <taxon>Propionibacteriales</taxon>
        <taxon>Nocardioidaceae</taxon>
        <taxon>Nocardioides</taxon>
    </lineage>
</organism>
<reference evidence="3 4" key="1">
    <citation type="submission" date="2019-01" db="EMBL/GenBank/DDBJ databases">
        <title>Nocardioides guangzhouensis sp. nov., an actinobacterium isolated from soil.</title>
        <authorList>
            <person name="Fu Y."/>
            <person name="Cai Y."/>
            <person name="Lin Z."/>
            <person name="Chen P."/>
        </authorList>
    </citation>
    <scope>NUCLEOTIDE SEQUENCE [LARGE SCALE GENOMIC DNA]</scope>
    <source>
        <strain evidence="3 4">130</strain>
    </source>
</reference>